<gene>
    <name evidence="5" type="ORF">XD57_0566</name>
</gene>
<organism evidence="5 6">
    <name type="scientific">Thermotoga petrophila</name>
    <dbReference type="NCBI Taxonomy" id="93929"/>
    <lineage>
        <taxon>Bacteria</taxon>
        <taxon>Thermotogati</taxon>
        <taxon>Thermotogota</taxon>
        <taxon>Thermotogae</taxon>
        <taxon>Thermotogales</taxon>
        <taxon>Thermotogaceae</taxon>
        <taxon>Thermotoga</taxon>
    </lineage>
</organism>
<dbReference type="InterPro" id="IPR023228">
    <property type="entry name" value="SAM_OH_AdoTrfase_N_sf"/>
</dbReference>
<comment type="caution">
    <text evidence="5">The sequence shown here is derived from an EMBL/GenBank/DDBJ whole genome shotgun (WGS) entry which is preliminary data.</text>
</comment>
<name>A0A124FG29_9THEM</name>
<dbReference type="AlphaFoldDB" id="A0A124FG29"/>
<comment type="similarity">
    <text evidence="2">Belongs to the SAM hydrolase / SAM-dependent halogenase family.</text>
</comment>
<dbReference type="SUPFAM" id="SSF101852">
    <property type="entry name" value="Bacterial fluorinating enzyme, C-terminal domain"/>
    <property type="match status" value="1"/>
</dbReference>
<evidence type="ECO:0008006" key="7">
    <source>
        <dbReference type="Google" id="ProtNLM"/>
    </source>
</evidence>
<evidence type="ECO:0000259" key="3">
    <source>
        <dbReference type="Pfam" id="PF01887"/>
    </source>
</evidence>
<proteinExistence type="inferred from homology"/>
<dbReference type="PANTHER" id="PTHR35092:SF1">
    <property type="entry name" value="CHLORINASE MJ1651"/>
    <property type="match status" value="1"/>
</dbReference>
<dbReference type="SUPFAM" id="SSF102522">
    <property type="entry name" value="Bacterial fluorinating enzyme, N-terminal domain"/>
    <property type="match status" value="1"/>
</dbReference>
<dbReference type="PANTHER" id="PTHR35092">
    <property type="entry name" value="CHLORINASE MJ1651"/>
    <property type="match status" value="1"/>
</dbReference>
<dbReference type="OMA" id="GSFVMEQ"/>
<feature type="domain" description="S-adenosyl-l-methionine hydroxide adenosyltransferase N-terminal" evidence="3">
    <location>
        <begin position="2"/>
        <end position="149"/>
    </location>
</feature>
<dbReference type="Gene3D" id="2.40.30.90">
    <property type="entry name" value="Bacterial fluorinating enzyme like"/>
    <property type="match status" value="1"/>
</dbReference>
<dbReference type="InterPro" id="IPR002747">
    <property type="entry name" value="SAM_OH_AdoTrfase"/>
</dbReference>
<feature type="domain" description="S-adenosyl-l-methionine hydroxide adenosyltransferase C-terminal" evidence="4">
    <location>
        <begin position="172"/>
        <end position="260"/>
    </location>
</feature>
<dbReference type="InterPro" id="IPR046470">
    <property type="entry name" value="SAM_HAT_C"/>
</dbReference>
<sequence>MIGFLTDWGLKSHYVGVAKAVIKRINPSAEIIDITHEVEPFNVRKASHVLYRASLDFPPSTVFLVVVDYGVGTSRKAIVMKTKNDQYFVAPDNGVLTVVAEEYGVAEIREIENRELFYKKNPSFTFHGRDIFAPVAAHLDMGLPLERVGDRLLSYEVLKMRKPVVENEKVIGEVAIVDTFGNVSTNIPFDLFLKLSVDFDDVVRVRVGRKEFKAAVAKAFGDVDTGELLVHPDSAGFLEIAVNLGDASQVLSVKEGDEIEICR</sequence>
<dbReference type="RefSeq" id="WP_004081113.1">
    <property type="nucleotide sequence ID" value="NZ_DAITJQ010000003.1"/>
</dbReference>
<evidence type="ECO:0000313" key="5">
    <source>
        <dbReference type="EMBL" id="KUK23336.1"/>
    </source>
</evidence>
<evidence type="ECO:0000256" key="1">
    <source>
        <dbReference type="ARBA" id="ARBA00022691"/>
    </source>
</evidence>
<dbReference type="SMR" id="A0A124FG29"/>
<dbReference type="Pfam" id="PF01887">
    <property type="entry name" value="SAM_HAT_N"/>
    <property type="match status" value="1"/>
</dbReference>
<evidence type="ECO:0000259" key="4">
    <source>
        <dbReference type="Pfam" id="PF20257"/>
    </source>
</evidence>
<dbReference type="Pfam" id="PF20257">
    <property type="entry name" value="SAM_HAT_C"/>
    <property type="match status" value="1"/>
</dbReference>
<dbReference type="Proteomes" id="UP000058636">
    <property type="component" value="Unassembled WGS sequence"/>
</dbReference>
<accession>A0A124FG29</accession>
<dbReference type="InterPro" id="IPR023227">
    <property type="entry name" value="SAM_OH_AdoTrfase_C_sf"/>
</dbReference>
<dbReference type="EMBL" id="LGFG01000031">
    <property type="protein sequence ID" value="KUK23336.1"/>
    <property type="molecule type" value="Genomic_DNA"/>
</dbReference>
<reference evidence="5 6" key="1">
    <citation type="journal article" date="2015" name="MBio">
        <title>Genome-Resolved Metagenomic Analysis Reveals Roles for Candidate Phyla and Other Microbial Community Members in Biogeochemical Transformations in Oil Reservoirs.</title>
        <authorList>
            <person name="Hu P."/>
            <person name="Tom L."/>
            <person name="Singh A."/>
            <person name="Thomas B.C."/>
            <person name="Baker B.J."/>
            <person name="Piceno Y.M."/>
            <person name="Andersen G.L."/>
            <person name="Banfield J.F."/>
        </authorList>
    </citation>
    <scope>NUCLEOTIDE SEQUENCE [LARGE SCALE GENOMIC DNA]</scope>
    <source>
        <strain evidence="5">46_26</strain>
    </source>
</reference>
<dbReference type="InterPro" id="IPR046469">
    <property type="entry name" value="SAM_HAT_N"/>
</dbReference>
<protein>
    <recommendedName>
        <fullName evidence="7">Adenosyl-chloride synthase</fullName>
    </recommendedName>
</protein>
<evidence type="ECO:0000256" key="2">
    <source>
        <dbReference type="ARBA" id="ARBA00024035"/>
    </source>
</evidence>
<evidence type="ECO:0000313" key="6">
    <source>
        <dbReference type="Proteomes" id="UP000058636"/>
    </source>
</evidence>
<dbReference type="Gene3D" id="3.40.50.10790">
    <property type="entry name" value="S-adenosyl-l-methionine hydroxide adenosyltransferase, N-terminal"/>
    <property type="match status" value="1"/>
</dbReference>
<dbReference type="PIRSF" id="PIRSF006779">
    <property type="entry name" value="UCP006779"/>
    <property type="match status" value="1"/>
</dbReference>
<dbReference type="PATRIC" id="fig|93930.3.peg.1410"/>
<keyword evidence="1" id="KW-0949">S-adenosyl-L-methionine</keyword>